<dbReference type="PROSITE" id="PS50005">
    <property type="entry name" value="TPR"/>
    <property type="match status" value="1"/>
</dbReference>
<dbReference type="SMART" id="SM00028">
    <property type="entry name" value="TPR"/>
    <property type="match status" value="2"/>
</dbReference>
<keyword evidence="2 3" id="KW-0802">TPR repeat</keyword>
<feature type="compositionally biased region" description="Pro residues" evidence="4">
    <location>
        <begin position="880"/>
        <end position="889"/>
    </location>
</feature>
<evidence type="ECO:0000256" key="3">
    <source>
        <dbReference type="PROSITE-ProRule" id="PRU00339"/>
    </source>
</evidence>
<evidence type="ECO:0000256" key="2">
    <source>
        <dbReference type="ARBA" id="ARBA00022803"/>
    </source>
</evidence>
<proteinExistence type="predicted"/>
<evidence type="ECO:0000313" key="7">
    <source>
        <dbReference type="EMBL" id="OAQ77640.1"/>
    </source>
</evidence>
<feature type="region of interest" description="Disordered" evidence="4">
    <location>
        <begin position="515"/>
        <end position="538"/>
    </location>
</feature>
<gene>
    <name evidence="7" type="ORF">VFPBJ_08112</name>
</gene>
<feature type="domain" description="Ubiquitin-like" evidence="6">
    <location>
        <begin position="766"/>
        <end position="848"/>
    </location>
</feature>
<dbReference type="SUPFAM" id="SSF48452">
    <property type="entry name" value="TPR-like"/>
    <property type="match status" value="1"/>
</dbReference>
<feature type="compositionally biased region" description="Acidic residues" evidence="4">
    <location>
        <begin position="339"/>
        <end position="351"/>
    </location>
</feature>
<feature type="repeat" description="TPR" evidence="3">
    <location>
        <begin position="160"/>
        <end position="193"/>
    </location>
</feature>
<evidence type="ECO:0000313" key="8">
    <source>
        <dbReference type="Proteomes" id="UP000078240"/>
    </source>
</evidence>
<feature type="region of interest" description="Disordered" evidence="4">
    <location>
        <begin position="619"/>
        <end position="663"/>
    </location>
</feature>
<dbReference type="Pfam" id="PF22893">
    <property type="entry name" value="ULD_2"/>
    <property type="match status" value="1"/>
</dbReference>
<evidence type="ECO:0000256" key="4">
    <source>
        <dbReference type="SAM" id="MobiDB-lite"/>
    </source>
</evidence>
<dbReference type="InterPro" id="IPR019734">
    <property type="entry name" value="TPR_rpt"/>
</dbReference>
<dbReference type="FunFam" id="1.25.40.10:FF:001208">
    <property type="entry name" value="Tetratricopeptide repeat domain-containing protein"/>
    <property type="match status" value="1"/>
</dbReference>
<feature type="compositionally biased region" description="Basic residues" evidence="4">
    <location>
        <begin position="377"/>
        <end position="388"/>
    </location>
</feature>
<organism evidence="7 8">
    <name type="scientific">Purpureocillium lilacinum</name>
    <name type="common">Paecilomyces lilacinus</name>
    <dbReference type="NCBI Taxonomy" id="33203"/>
    <lineage>
        <taxon>Eukaryota</taxon>
        <taxon>Fungi</taxon>
        <taxon>Dikarya</taxon>
        <taxon>Ascomycota</taxon>
        <taxon>Pezizomycotina</taxon>
        <taxon>Sordariomycetes</taxon>
        <taxon>Hypocreomycetidae</taxon>
        <taxon>Hypocreales</taxon>
        <taxon>Ophiocordycipitaceae</taxon>
        <taxon>Purpureocillium</taxon>
    </lineage>
</organism>
<dbReference type="InterPro" id="IPR039856">
    <property type="entry name" value="EMC2-like"/>
</dbReference>
<dbReference type="InterPro" id="IPR054464">
    <property type="entry name" value="ULD_fung"/>
</dbReference>
<feature type="compositionally biased region" description="Basic residues" evidence="4">
    <location>
        <begin position="946"/>
        <end position="955"/>
    </location>
</feature>
<dbReference type="AlphaFoldDB" id="A0A179GJP3"/>
<name>A0A179GJP3_PURLI</name>
<dbReference type="EMBL" id="LSBH01000006">
    <property type="protein sequence ID" value="OAQ77640.1"/>
    <property type="molecule type" value="Genomic_DNA"/>
</dbReference>
<feature type="compositionally biased region" description="Pro residues" evidence="4">
    <location>
        <begin position="518"/>
        <end position="538"/>
    </location>
</feature>
<sequence length="955" mass="105566">MAPSLLQPQGRLSPAETLELAQQAPEILRRNPKAFSTSPLQLLFSAPETADLWTIYENLLLSCLRAGDDDAAHQVLERLLLRFGDKDERIMALKGLMKEAEATNDEELQKILDEYDLLLEDNDTNMPIYKRKIALLRSMGKTPQAITALNAFLDFSPTDSEAWAELADLYLSQGLYPQAIHALEEVVVLVPNAWNIHARLGEVSLMAANTTTEGSPQKYLAEALKRFCRSVELCDDYLRGYYGLKLTTDKLLSSAAKEKRRETEGFSLPEQATIEKLNQAATEKLGEIVRRYGAQEKLWQGYDAGEVAAARELLAKSAPELIREGEHSHEQDYSVTDSITDDDDEWEDEYDQDVHPSDSASASNDYPPSRPRATRAAPRRHRVARQQHHYAQVQAPAPNPPSVDPSEDYGGHYGPAYQPQHAPRGNFYGGRGGHGQHPFQQNHYMGGYPGGNQVIPYGGYGPNPNPFSPMSTSSSGASYFGGEPPRHMYDVMPYQHGYYGPPAQYNLPAHMQQFHLSQPPPPPATEAPAPAATPAPKEPPVDIEKIKMEAKIAALQAHEEKQRALNEQRERDAQIRKEAEEAFLKKMDEMKKQQEEAQKEIARARADAERAAVERVEAERRAAEERRKQEAEAMKRAEENALKKVEAEMKAAEERRKREAEERVRIEEAAKARLEAAMKAEAEAKAAAEKKAAEEAERLKLIQEDAKRKAEADAAAKVAAEKEAAAKAAEAEAAAKKEHEALTKRIQEETKAKLEEAAEAAKKTTNKAPIKFKDAVGRKFSFPFHLCKTWQGMEELIKQAFLHVDVIGPHVQQGHYDLIGPNGEIILPSVWERVIEPDWSISMTMWPVEKMPPVGPKFPHGMMPGPAGGRRGHIGGGGMPIPPPIPGVPPAGRRPGVSVPPAPGWPGAAGRRGEPDIINVGPPPTKGSKSSSKRNSAMLTFFAGKPTKKKSSKRG</sequence>
<accession>A0A179GJP3</accession>
<evidence type="ECO:0000259" key="5">
    <source>
        <dbReference type="Pfam" id="PF22890"/>
    </source>
</evidence>
<feature type="region of interest" description="Disordered" evidence="4">
    <location>
        <begin position="324"/>
        <end position="431"/>
    </location>
</feature>
<dbReference type="Proteomes" id="UP000078240">
    <property type="component" value="Unassembled WGS sequence"/>
</dbReference>
<dbReference type="InterPro" id="IPR011990">
    <property type="entry name" value="TPR-like_helical_dom_sf"/>
</dbReference>
<feature type="domain" description="EMC2 TPR-like" evidence="5">
    <location>
        <begin position="113"/>
        <end position="207"/>
    </location>
</feature>
<comment type="caution">
    <text evidence="7">The sequence shown here is derived from an EMBL/GenBank/DDBJ whole genome shotgun (WGS) entry which is preliminary data.</text>
</comment>
<protein>
    <submittedName>
        <fullName evidence="7">Kinetoplast-associated protein KAP</fullName>
    </submittedName>
</protein>
<feature type="region of interest" description="Disordered" evidence="4">
    <location>
        <begin position="875"/>
        <end position="955"/>
    </location>
</feature>
<dbReference type="InterPro" id="IPR055217">
    <property type="entry name" value="TPR_EMC2"/>
</dbReference>
<evidence type="ECO:0000259" key="6">
    <source>
        <dbReference type="Pfam" id="PF22893"/>
    </source>
</evidence>
<dbReference type="PANTHER" id="PTHR12760">
    <property type="entry name" value="TETRATRICOPEPTIDE REPEAT PROTEIN"/>
    <property type="match status" value="1"/>
</dbReference>
<reference evidence="7 8" key="1">
    <citation type="submission" date="2016-01" db="EMBL/GenBank/DDBJ databases">
        <title>Biosynthesis of antibiotic leucinostatins and their inhibition on Phytophthora in bio-control Purpureocillium lilacinum.</title>
        <authorList>
            <person name="Wang G."/>
            <person name="Liu Z."/>
            <person name="Lin R."/>
            <person name="Li E."/>
            <person name="Mao Z."/>
            <person name="Ling J."/>
            <person name="Yin W."/>
            <person name="Xie B."/>
        </authorList>
    </citation>
    <scope>NUCLEOTIDE SEQUENCE [LARGE SCALE GENOMIC DNA]</scope>
    <source>
        <strain evidence="7">PLBJ-1</strain>
    </source>
</reference>
<dbReference type="Pfam" id="PF22890">
    <property type="entry name" value="TPR_EMC2"/>
    <property type="match status" value="1"/>
</dbReference>
<dbReference type="Gene3D" id="1.25.40.10">
    <property type="entry name" value="Tetratricopeptide repeat domain"/>
    <property type="match status" value="1"/>
</dbReference>
<keyword evidence="1" id="KW-0677">Repeat</keyword>
<evidence type="ECO:0000256" key="1">
    <source>
        <dbReference type="ARBA" id="ARBA00022737"/>
    </source>
</evidence>